<evidence type="ECO:0000313" key="6">
    <source>
        <dbReference type="EMBL" id="CAG5094902.1"/>
    </source>
</evidence>
<keyword evidence="3" id="KW-0175">Coiled coil</keyword>
<evidence type="ECO:0000256" key="3">
    <source>
        <dbReference type="SAM" id="Coils"/>
    </source>
</evidence>
<evidence type="ECO:0000313" key="7">
    <source>
        <dbReference type="Proteomes" id="UP000786811"/>
    </source>
</evidence>
<dbReference type="GO" id="GO:0008081">
    <property type="term" value="F:phosphoric diester hydrolase activity"/>
    <property type="evidence" value="ECO:0007669"/>
    <property type="project" value="InterPro"/>
</dbReference>
<dbReference type="GO" id="GO:0006629">
    <property type="term" value="P:lipid metabolic process"/>
    <property type="evidence" value="ECO:0007669"/>
    <property type="project" value="InterPro"/>
</dbReference>
<dbReference type="AlphaFoldDB" id="A0A8J2MMI1"/>
<dbReference type="Gene3D" id="3.20.20.190">
    <property type="entry name" value="Phosphatidylinositol (PI) phosphodiesterase"/>
    <property type="match status" value="1"/>
</dbReference>
<feature type="compositionally biased region" description="Low complexity" evidence="4">
    <location>
        <begin position="483"/>
        <end position="497"/>
    </location>
</feature>
<gene>
    <name evidence="6" type="ORF">HICCMSTLAB_LOCUS7441</name>
</gene>
<reference evidence="6" key="1">
    <citation type="submission" date="2021-04" db="EMBL/GenBank/DDBJ databases">
        <authorList>
            <person name="Chebbi M.A.C M."/>
        </authorList>
    </citation>
    <scope>NUCLEOTIDE SEQUENCE</scope>
</reference>
<feature type="domain" description="Phosphatidylinositol-specific phospholipase C X" evidence="5">
    <location>
        <begin position="3"/>
        <end position="110"/>
    </location>
</feature>
<dbReference type="PANTHER" id="PTHR24153">
    <property type="entry name" value="ESPIN"/>
    <property type="match status" value="1"/>
</dbReference>
<keyword evidence="1" id="KW-0677">Repeat</keyword>
<dbReference type="Pfam" id="PF00388">
    <property type="entry name" value="PI-PLC-X"/>
    <property type="match status" value="1"/>
</dbReference>
<dbReference type="Proteomes" id="UP000786811">
    <property type="component" value="Unassembled WGS sequence"/>
</dbReference>
<feature type="compositionally biased region" description="Polar residues" evidence="4">
    <location>
        <begin position="390"/>
        <end position="402"/>
    </location>
</feature>
<organism evidence="6 7">
    <name type="scientific">Cotesia congregata</name>
    <name type="common">Parasitoid wasp</name>
    <name type="synonym">Apanteles congregatus</name>
    <dbReference type="NCBI Taxonomy" id="51543"/>
    <lineage>
        <taxon>Eukaryota</taxon>
        <taxon>Metazoa</taxon>
        <taxon>Ecdysozoa</taxon>
        <taxon>Arthropoda</taxon>
        <taxon>Hexapoda</taxon>
        <taxon>Insecta</taxon>
        <taxon>Pterygota</taxon>
        <taxon>Neoptera</taxon>
        <taxon>Endopterygota</taxon>
        <taxon>Hymenoptera</taxon>
        <taxon>Apocrita</taxon>
        <taxon>Ichneumonoidea</taxon>
        <taxon>Braconidae</taxon>
        <taxon>Microgastrinae</taxon>
        <taxon>Cotesia</taxon>
    </lineage>
</organism>
<protein>
    <submittedName>
        <fullName evidence="6">Similar to plc: 1-phosphatidylinositol phosphodiesterase (Staphylococcus aureus (Strain Newman))</fullName>
    </submittedName>
</protein>
<feature type="compositionally biased region" description="Pro residues" evidence="4">
    <location>
        <begin position="444"/>
        <end position="455"/>
    </location>
</feature>
<feature type="compositionally biased region" description="Low complexity" evidence="4">
    <location>
        <begin position="373"/>
        <end position="385"/>
    </location>
</feature>
<feature type="compositionally biased region" description="Low complexity" evidence="4">
    <location>
        <begin position="505"/>
        <end position="521"/>
    </location>
</feature>
<feature type="region of interest" description="Disordered" evidence="4">
    <location>
        <begin position="598"/>
        <end position="643"/>
    </location>
</feature>
<keyword evidence="2" id="KW-0040">ANK repeat</keyword>
<feature type="coiled-coil region" evidence="3">
    <location>
        <begin position="758"/>
        <end position="788"/>
    </location>
</feature>
<evidence type="ECO:0000259" key="5">
    <source>
        <dbReference type="Pfam" id="PF00388"/>
    </source>
</evidence>
<feature type="region of interest" description="Disordered" evidence="4">
    <location>
        <begin position="372"/>
        <end position="534"/>
    </location>
</feature>
<dbReference type="InterPro" id="IPR000909">
    <property type="entry name" value="PLipase_C_PInositol-sp_X_dom"/>
</dbReference>
<dbReference type="EMBL" id="CAJNRD030001121">
    <property type="protein sequence ID" value="CAG5094902.1"/>
    <property type="molecule type" value="Genomic_DNA"/>
</dbReference>
<dbReference type="PANTHER" id="PTHR24153:SF8">
    <property type="entry name" value="FORKED, ISOFORM F"/>
    <property type="match status" value="1"/>
</dbReference>
<dbReference type="OrthoDB" id="10261302at2759"/>
<evidence type="ECO:0000256" key="1">
    <source>
        <dbReference type="ARBA" id="ARBA00022737"/>
    </source>
</evidence>
<name>A0A8J2MMI1_COTCN</name>
<feature type="compositionally biased region" description="Basic and acidic residues" evidence="4">
    <location>
        <begin position="468"/>
        <end position="481"/>
    </location>
</feature>
<keyword evidence="7" id="KW-1185">Reference proteome</keyword>
<proteinExistence type="predicted"/>
<dbReference type="PROSITE" id="PS50007">
    <property type="entry name" value="PIPLC_X_DOMAIN"/>
    <property type="match status" value="1"/>
</dbReference>
<dbReference type="InterPro" id="IPR052420">
    <property type="entry name" value="Espin/Espin-like"/>
</dbReference>
<evidence type="ECO:0000256" key="2">
    <source>
        <dbReference type="ARBA" id="ARBA00023043"/>
    </source>
</evidence>
<dbReference type="SUPFAM" id="SSF51695">
    <property type="entry name" value="PLC-like phosphodiesterases"/>
    <property type="match status" value="1"/>
</dbReference>
<dbReference type="InterPro" id="IPR017946">
    <property type="entry name" value="PLC-like_Pdiesterase_TIM-brl"/>
</dbReference>
<feature type="compositionally biased region" description="Basic and acidic residues" evidence="4">
    <location>
        <begin position="403"/>
        <end position="434"/>
    </location>
</feature>
<evidence type="ECO:0000256" key="4">
    <source>
        <dbReference type="SAM" id="MobiDB-lite"/>
    </source>
</evidence>
<dbReference type="GO" id="GO:0051017">
    <property type="term" value="P:actin filament bundle assembly"/>
    <property type="evidence" value="ECO:0007669"/>
    <property type="project" value="TreeGrafter"/>
</dbReference>
<feature type="compositionally biased region" description="Pro residues" evidence="4">
    <location>
        <begin position="608"/>
        <end position="619"/>
    </location>
</feature>
<sequence>MTVAEQLDAGVRVLDMRVRLYDNELLMYHGIMYLGMSFGNLLEDVKNFLKDHPKELVIMFIQREHTPYNTNMTVCEILRDKYIKEYPNLFVEHWSYDHTLGQYRGKILLSSGELCFYECTTYRFCKEQNNWEISTRIISETINGLILKPFKIRCSNRTMNIIVSLIIYRAMVSGPGMNNRMYNYFRNPKNVTYIVMADYLYEDLIEKISSLRSCSEMFHEPFFLHPPGTRPRDGIYINPMSPFISEHQKPKDNESFYLHSPNDLVYTRITRLFCDNVDKTINDERIDIEKKDETLTVKVDVHINNGSYKPISNGNSIKSDIIKDTEHAYEQICIRPDETESVKSVGHKKFNDDASESRQLFFRSKVTVRRFSRSSSASESSHLSSEIPCYSSTTSTPSLSRKSSNERIDKTPKPPELPERKIVKPVEVERDSKPQIDNLNSIVKPPPPPPPPPPPDNEEIPPCLKIPDPVDKNFKEVKDECDNSSATNKSDTSSSEQPQPPQTEIPPAITLSPQSSSASSNDSEDTKKPNQVSHLVHKHMVLPFIPPKFANAADSDTLLKPSEYLRSICKTSNNKNTLSKARSVDNLDIQGRVEVEEVDKCQEQKTSPGPPPPPLPPPIVAKDPGHSVNTPTTSTQETETPKTHQPLATISIQDLTSVQLRRTNIKMNATKNFSTPPPRSVSMTNVSEAFFVQKTDLIAELKKAKDIPGIKKFKVEMAKVEKTQEQNLIMEISKSLSVSSFVDQIPERDSSGNLIPIWKRQMLARKAAERAKKELEEQIARENEEKRQKAIPPWKRQLLAKKDFSDDKKPNLINPVPGIVAPPPVKIDVIPPQKKEITIPINRVEKVTETEEKKIVTKQDDSDDDAPIIPWRAQLRKTNSKLNILD</sequence>
<accession>A0A8J2MMI1</accession>
<dbReference type="GO" id="GO:0005737">
    <property type="term" value="C:cytoplasm"/>
    <property type="evidence" value="ECO:0007669"/>
    <property type="project" value="TreeGrafter"/>
</dbReference>
<comment type="caution">
    <text evidence="6">The sequence shown here is derived from an EMBL/GenBank/DDBJ whole genome shotgun (WGS) entry which is preliminary data.</text>
</comment>
<dbReference type="GO" id="GO:0051015">
    <property type="term" value="F:actin filament binding"/>
    <property type="evidence" value="ECO:0007669"/>
    <property type="project" value="TreeGrafter"/>
</dbReference>